<accession>J3NH01</accession>
<sequence length="105" mass="11473">MRTGQLGRGAFVTASLANDEPLKQPTVDSGLFRAKQRVWATSLLERGFGTLLQGTSRSWFWMWCSTSRLAIAARRSWCTRNGGHYGTTSLGATTGCCCLYTCEAA</sequence>
<dbReference type="EnsemblFungi" id="EJT80541">
    <property type="protein sequence ID" value="EJT80541"/>
    <property type="gene ID" value="GGTG_00537"/>
</dbReference>
<dbReference type="VEuPathDB" id="FungiDB:GGTG_00537"/>
<organism evidence="1">
    <name type="scientific">Gaeumannomyces tritici (strain R3-111a-1)</name>
    <name type="common">Wheat and barley take-all root rot fungus</name>
    <name type="synonym">Gaeumannomyces graminis var. tritici</name>
    <dbReference type="NCBI Taxonomy" id="644352"/>
    <lineage>
        <taxon>Eukaryota</taxon>
        <taxon>Fungi</taxon>
        <taxon>Dikarya</taxon>
        <taxon>Ascomycota</taxon>
        <taxon>Pezizomycotina</taxon>
        <taxon>Sordariomycetes</taxon>
        <taxon>Sordariomycetidae</taxon>
        <taxon>Magnaporthales</taxon>
        <taxon>Magnaporthaceae</taxon>
        <taxon>Gaeumannomyces</taxon>
    </lineage>
</organism>
<dbReference type="GeneID" id="20340995"/>
<gene>
    <name evidence="2" type="primary">20340995</name>
    <name evidence="1" type="ORF">GGTG_00537</name>
</gene>
<dbReference type="Proteomes" id="UP000006039">
    <property type="component" value="Unassembled WGS sequence"/>
</dbReference>
<evidence type="ECO:0000313" key="2">
    <source>
        <dbReference type="EnsemblFungi" id="EJT80541"/>
    </source>
</evidence>
<reference evidence="1" key="3">
    <citation type="submission" date="2010-09" db="EMBL/GenBank/DDBJ databases">
        <title>Annotation of Gaeumannomyces graminis var. tritici R3-111a-1.</title>
        <authorList>
            <consortium name="The Broad Institute Genome Sequencing Platform"/>
            <person name="Ma L.-J."/>
            <person name="Dead R."/>
            <person name="Young S.K."/>
            <person name="Zeng Q."/>
            <person name="Gargeya S."/>
            <person name="Fitzgerald M."/>
            <person name="Haas B."/>
            <person name="Abouelleil A."/>
            <person name="Alvarado L."/>
            <person name="Arachchi H.M."/>
            <person name="Berlin A."/>
            <person name="Brown A."/>
            <person name="Chapman S.B."/>
            <person name="Chen Z."/>
            <person name="Dunbar C."/>
            <person name="Freedman E."/>
            <person name="Gearin G."/>
            <person name="Gellesch M."/>
            <person name="Goldberg J."/>
            <person name="Griggs A."/>
            <person name="Gujja S."/>
            <person name="Heiman D."/>
            <person name="Howarth C."/>
            <person name="Larson L."/>
            <person name="Lui A."/>
            <person name="MacDonald P.J.P."/>
            <person name="Mehta T."/>
            <person name="Montmayeur A."/>
            <person name="Murphy C."/>
            <person name="Neiman D."/>
            <person name="Pearson M."/>
            <person name="Priest M."/>
            <person name="Roberts A."/>
            <person name="Saif S."/>
            <person name="Shea T."/>
            <person name="Shenoy N."/>
            <person name="Sisk P."/>
            <person name="Stolte C."/>
            <person name="Sykes S."/>
            <person name="Yandava C."/>
            <person name="Wortman J."/>
            <person name="Nusbaum C."/>
            <person name="Birren B."/>
        </authorList>
    </citation>
    <scope>NUCLEOTIDE SEQUENCE</scope>
    <source>
        <strain evidence="1">R3-111a-1</strain>
    </source>
</reference>
<proteinExistence type="predicted"/>
<reference evidence="1" key="2">
    <citation type="submission" date="2010-07" db="EMBL/GenBank/DDBJ databases">
        <authorList>
            <consortium name="The Broad Institute Genome Sequencing Platform"/>
            <consortium name="Broad Institute Genome Sequencing Center for Infectious Disease"/>
            <person name="Ma L.-J."/>
            <person name="Dead R."/>
            <person name="Young S."/>
            <person name="Zeng Q."/>
            <person name="Koehrsen M."/>
            <person name="Alvarado L."/>
            <person name="Berlin A."/>
            <person name="Chapman S.B."/>
            <person name="Chen Z."/>
            <person name="Freedman E."/>
            <person name="Gellesch M."/>
            <person name="Goldberg J."/>
            <person name="Griggs A."/>
            <person name="Gujja S."/>
            <person name="Heilman E.R."/>
            <person name="Heiman D."/>
            <person name="Hepburn T."/>
            <person name="Howarth C."/>
            <person name="Jen D."/>
            <person name="Larson L."/>
            <person name="Mehta T."/>
            <person name="Neiman D."/>
            <person name="Pearson M."/>
            <person name="Roberts A."/>
            <person name="Saif S."/>
            <person name="Shea T."/>
            <person name="Shenoy N."/>
            <person name="Sisk P."/>
            <person name="Stolte C."/>
            <person name="Sykes S."/>
            <person name="Walk T."/>
            <person name="White J."/>
            <person name="Yandava C."/>
            <person name="Haas B."/>
            <person name="Nusbaum C."/>
            <person name="Birren B."/>
        </authorList>
    </citation>
    <scope>NUCLEOTIDE SEQUENCE</scope>
    <source>
        <strain evidence="1">R3-111a-1</strain>
    </source>
</reference>
<dbReference type="RefSeq" id="XP_009216550.1">
    <property type="nucleotide sequence ID" value="XM_009218286.1"/>
</dbReference>
<keyword evidence="3" id="KW-1185">Reference proteome</keyword>
<protein>
    <submittedName>
        <fullName evidence="1 2">Uncharacterized protein</fullName>
    </submittedName>
</protein>
<reference evidence="2" key="5">
    <citation type="submission" date="2018-04" db="UniProtKB">
        <authorList>
            <consortium name="EnsemblFungi"/>
        </authorList>
    </citation>
    <scope>IDENTIFICATION</scope>
    <source>
        <strain evidence="2">R3-111a-1</strain>
    </source>
</reference>
<reference evidence="3" key="1">
    <citation type="submission" date="2010-07" db="EMBL/GenBank/DDBJ databases">
        <title>The genome sequence of Gaeumannomyces graminis var. tritici strain R3-111a-1.</title>
        <authorList>
            <consortium name="The Broad Institute Genome Sequencing Platform"/>
            <person name="Ma L.-J."/>
            <person name="Dead R."/>
            <person name="Young S."/>
            <person name="Zeng Q."/>
            <person name="Koehrsen M."/>
            <person name="Alvarado L."/>
            <person name="Berlin A."/>
            <person name="Chapman S.B."/>
            <person name="Chen Z."/>
            <person name="Freedman E."/>
            <person name="Gellesch M."/>
            <person name="Goldberg J."/>
            <person name="Griggs A."/>
            <person name="Gujja S."/>
            <person name="Heilman E.R."/>
            <person name="Heiman D."/>
            <person name="Hepburn T."/>
            <person name="Howarth C."/>
            <person name="Jen D."/>
            <person name="Larson L."/>
            <person name="Mehta T."/>
            <person name="Neiman D."/>
            <person name="Pearson M."/>
            <person name="Roberts A."/>
            <person name="Saif S."/>
            <person name="Shea T."/>
            <person name="Shenoy N."/>
            <person name="Sisk P."/>
            <person name="Stolte C."/>
            <person name="Sykes S."/>
            <person name="Walk T."/>
            <person name="White J."/>
            <person name="Yandava C."/>
            <person name="Haas B."/>
            <person name="Nusbaum C."/>
            <person name="Birren B."/>
        </authorList>
    </citation>
    <scope>NUCLEOTIDE SEQUENCE [LARGE SCALE GENOMIC DNA]</scope>
    <source>
        <strain evidence="3">R3-111a-1</strain>
    </source>
</reference>
<dbReference type="HOGENOM" id="CLU_2236742_0_0_1"/>
<reference evidence="2" key="4">
    <citation type="journal article" date="2015" name="G3 (Bethesda)">
        <title>Genome sequences of three phytopathogenic species of the Magnaporthaceae family of fungi.</title>
        <authorList>
            <person name="Okagaki L.H."/>
            <person name="Nunes C.C."/>
            <person name="Sailsbery J."/>
            <person name="Clay B."/>
            <person name="Brown D."/>
            <person name="John T."/>
            <person name="Oh Y."/>
            <person name="Young N."/>
            <person name="Fitzgerald M."/>
            <person name="Haas B.J."/>
            <person name="Zeng Q."/>
            <person name="Young S."/>
            <person name="Adiconis X."/>
            <person name="Fan L."/>
            <person name="Levin J.Z."/>
            <person name="Mitchell T.K."/>
            <person name="Okubara P.A."/>
            <person name="Farman M.L."/>
            <person name="Kohn L.M."/>
            <person name="Birren B."/>
            <person name="Ma L.-J."/>
            <person name="Dean R.A."/>
        </authorList>
    </citation>
    <scope>NUCLEOTIDE SEQUENCE</scope>
    <source>
        <strain evidence="2">R3-111a-1</strain>
    </source>
</reference>
<dbReference type="AlphaFoldDB" id="J3NH01"/>
<evidence type="ECO:0000313" key="1">
    <source>
        <dbReference type="EMBL" id="EJT80541.1"/>
    </source>
</evidence>
<dbReference type="EMBL" id="GL385395">
    <property type="protein sequence ID" value="EJT80541.1"/>
    <property type="molecule type" value="Genomic_DNA"/>
</dbReference>
<evidence type="ECO:0000313" key="3">
    <source>
        <dbReference type="Proteomes" id="UP000006039"/>
    </source>
</evidence>
<name>J3NH01_GAET3</name>